<feature type="transmembrane region" description="Helical" evidence="2">
    <location>
        <begin position="65"/>
        <end position="91"/>
    </location>
</feature>
<name>A0A4U0UC34_9PEZI</name>
<proteinExistence type="predicted"/>
<evidence type="ECO:0000313" key="3">
    <source>
        <dbReference type="EMBL" id="TKA32958.1"/>
    </source>
</evidence>
<feature type="region of interest" description="Disordered" evidence="1">
    <location>
        <begin position="1"/>
        <end position="39"/>
    </location>
</feature>
<dbReference type="AlphaFoldDB" id="A0A4U0UC34"/>
<dbReference type="EMBL" id="NAJL01000004">
    <property type="protein sequence ID" value="TKA32958.1"/>
    <property type="molecule type" value="Genomic_DNA"/>
</dbReference>
<keyword evidence="2" id="KW-0472">Membrane</keyword>
<dbReference type="OrthoDB" id="2603at2759"/>
<evidence type="ECO:0000256" key="1">
    <source>
        <dbReference type="SAM" id="MobiDB-lite"/>
    </source>
</evidence>
<feature type="transmembrane region" description="Helical" evidence="2">
    <location>
        <begin position="175"/>
        <end position="194"/>
    </location>
</feature>
<dbReference type="Proteomes" id="UP000308549">
    <property type="component" value="Unassembled WGS sequence"/>
</dbReference>
<keyword evidence="4" id="KW-1185">Reference proteome</keyword>
<sequence length="207" mass="23215">MKGSSSVLKGSGRAQYKPAPTSCSHHHQVGLGTSRRRDSTRPLETQQWKWWPSWHELQAHYLHELGFLASFTLAIGCLIFWVSGLLALPGIYNHLSQAVLWGLYWPAYLVGGTLFVVSSGLYIIESQEKWYRPAPHALGWWIGVWNMTGSVGWTLSAGYGFCTASWCSYQSALSLLWASLAFLIGSLLTWYEALGKYPMLTDKRLLG</sequence>
<keyword evidence="2" id="KW-1133">Transmembrane helix</keyword>
<feature type="transmembrane region" description="Helical" evidence="2">
    <location>
        <begin position="103"/>
        <end position="124"/>
    </location>
</feature>
<organism evidence="3 4">
    <name type="scientific">Salinomyces thailandicus</name>
    <dbReference type="NCBI Taxonomy" id="706561"/>
    <lineage>
        <taxon>Eukaryota</taxon>
        <taxon>Fungi</taxon>
        <taxon>Dikarya</taxon>
        <taxon>Ascomycota</taxon>
        <taxon>Pezizomycotina</taxon>
        <taxon>Dothideomycetes</taxon>
        <taxon>Dothideomycetidae</taxon>
        <taxon>Mycosphaerellales</taxon>
        <taxon>Teratosphaeriaceae</taxon>
        <taxon>Salinomyces</taxon>
    </lineage>
</organism>
<keyword evidence="2" id="KW-0812">Transmembrane</keyword>
<protein>
    <submittedName>
        <fullName evidence="3">Uncharacterized protein</fullName>
    </submittedName>
</protein>
<gene>
    <name evidence="3" type="ORF">B0A50_01184</name>
</gene>
<evidence type="ECO:0000256" key="2">
    <source>
        <dbReference type="SAM" id="Phobius"/>
    </source>
</evidence>
<accession>A0A4U0UC34</accession>
<comment type="caution">
    <text evidence="3">The sequence shown here is derived from an EMBL/GenBank/DDBJ whole genome shotgun (WGS) entry which is preliminary data.</text>
</comment>
<reference evidence="3 4" key="1">
    <citation type="submission" date="2017-03" db="EMBL/GenBank/DDBJ databases">
        <title>Genomes of endolithic fungi from Antarctica.</title>
        <authorList>
            <person name="Coleine C."/>
            <person name="Masonjones S."/>
            <person name="Stajich J.E."/>
        </authorList>
    </citation>
    <scope>NUCLEOTIDE SEQUENCE [LARGE SCALE GENOMIC DNA]</scope>
    <source>
        <strain evidence="3 4">CCFEE 6315</strain>
    </source>
</reference>
<evidence type="ECO:0000313" key="4">
    <source>
        <dbReference type="Proteomes" id="UP000308549"/>
    </source>
</evidence>
<feature type="transmembrane region" description="Helical" evidence="2">
    <location>
        <begin position="136"/>
        <end position="155"/>
    </location>
</feature>